<evidence type="ECO:0000256" key="7">
    <source>
        <dbReference type="ARBA" id="ARBA00023136"/>
    </source>
</evidence>
<evidence type="ECO:0000256" key="1">
    <source>
        <dbReference type="ARBA" id="ARBA00004651"/>
    </source>
</evidence>
<feature type="transmembrane region" description="Helical" evidence="8">
    <location>
        <begin position="274"/>
        <end position="292"/>
    </location>
</feature>
<dbReference type="Pfam" id="PF13231">
    <property type="entry name" value="PMT_2"/>
    <property type="match status" value="1"/>
</dbReference>
<dbReference type="GO" id="GO:0009103">
    <property type="term" value="P:lipopolysaccharide biosynthetic process"/>
    <property type="evidence" value="ECO:0007669"/>
    <property type="project" value="UniProtKB-ARBA"/>
</dbReference>
<dbReference type="EC" id="2.4.2.43" evidence="10"/>
<keyword evidence="5 8" id="KW-0812">Transmembrane</keyword>
<keyword evidence="11" id="KW-1185">Reference proteome</keyword>
<reference evidence="10 11" key="1">
    <citation type="submission" date="2019-02" db="EMBL/GenBank/DDBJ databases">
        <title>Deep-cultivation of Planctomycetes and their phenomic and genomic characterization uncovers novel biology.</title>
        <authorList>
            <person name="Wiegand S."/>
            <person name="Jogler M."/>
            <person name="Boedeker C."/>
            <person name="Pinto D."/>
            <person name="Vollmers J."/>
            <person name="Rivas-Marin E."/>
            <person name="Kohn T."/>
            <person name="Peeters S.H."/>
            <person name="Heuer A."/>
            <person name="Rast P."/>
            <person name="Oberbeckmann S."/>
            <person name="Bunk B."/>
            <person name="Jeske O."/>
            <person name="Meyerdierks A."/>
            <person name="Storesund J.E."/>
            <person name="Kallscheuer N."/>
            <person name="Luecker S."/>
            <person name="Lage O.M."/>
            <person name="Pohl T."/>
            <person name="Merkel B.J."/>
            <person name="Hornburger P."/>
            <person name="Mueller R.-W."/>
            <person name="Bruemmer F."/>
            <person name="Labrenz M."/>
            <person name="Spormann A.M."/>
            <person name="Op den Camp H."/>
            <person name="Overmann J."/>
            <person name="Amann R."/>
            <person name="Jetten M.S.M."/>
            <person name="Mascher T."/>
            <person name="Medema M.H."/>
            <person name="Devos D.P."/>
            <person name="Kaster A.-K."/>
            <person name="Ovreas L."/>
            <person name="Rohde M."/>
            <person name="Galperin M.Y."/>
            <person name="Jogler C."/>
        </authorList>
    </citation>
    <scope>NUCLEOTIDE SEQUENCE [LARGE SCALE GENOMIC DNA]</scope>
    <source>
        <strain evidence="10 11">Pan216</strain>
    </source>
</reference>
<comment type="subcellular location">
    <subcellularLocation>
        <location evidence="1">Cell membrane</location>
        <topology evidence="1">Multi-pass membrane protein</topology>
    </subcellularLocation>
</comment>
<feature type="transmembrane region" description="Helical" evidence="8">
    <location>
        <begin position="12"/>
        <end position="31"/>
    </location>
</feature>
<dbReference type="EMBL" id="CP036279">
    <property type="protein sequence ID" value="QDU60908.1"/>
    <property type="molecule type" value="Genomic_DNA"/>
</dbReference>
<dbReference type="PANTHER" id="PTHR33908">
    <property type="entry name" value="MANNOSYLTRANSFERASE YKCB-RELATED"/>
    <property type="match status" value="1"/>
</dbReference>
<dbReference type="OrthoDB" id="9815691at2"/>
<dbReference type="InterPro" id="IPR038731">
    <property type="entry name" value="RgtA/B/C-like"/>
</dbReference>
<feature type="domain" description="Glycosyltransferase RgtA/B/C/D-like" evidence="9">
    <location>
        <begin position="68"/>
        <end position="223"/>
    </location>
</feature>
<accession>A0A518B1Q4</accession>
<dbReference type="Proteomes" id="UP000317093">
    <property type="component" value="Chromosome"/>
</dbReference>
<dbReference type="RefSeq" id="WP_145257470.1">
    <property type="nucleotide sequence ID" value="NZ_CP036279.1"/>
</dbReference>
<keyword evidence="6 8" id="KW-1133">Transmembrane helix</keyword>
<evidence type="ECO:0000259" key="9">
    <source>
        <dbReference type="Pfam" id="PF13231"/>
    </source>
</evidence>
<evidence type="ECO:0000256" key="2">
    <source>
        <dbReference type="ARBA" id="ARBA00022475"/>
    </source>
</evidence>
<name>A0A518B1Q4_9BACT</name>
<feature type="transmembrane region" description="Helical" evidence="8">
    <location>
        <begin position="172"/>
        <end position="197"/>
    </location>
</feature>
<evidence type="ECO:0000313" key="11">
    <source>
        <dbReference type="Proteomes" id="UP000317093"/>
    </source>
</evidence>
<keyword evidence="2" id="KW-1003">Cell membrane</keyword>
<keyword evidence="4 10" id="KW-0808">Transferase</keyword>
<evidence type="ECO:0000256" key="5">
    <source>
        <dbReference type="ARBA" id="ARBA00022692"/>
    </source>
</evidence>
<dbReference type="GO" id="GO:0005886">
    <property type="term" value="C:plasma membrane"/>
    <property type="evidence" value="ECO:0007669"/>
    <property type="project" value="UniProtKB-SubCell"/>
</dbReference>
<gene>
    <name evidence="10" type="primary">arnT_4</name>
    <name evidence="10" type="ORF">Pan216_17610</name>
</gene>
<dbReference type="AlphaFoldDB" id="A0A518B1Q4"/>
<protein>
    <submittedName>
        <fullName evidence="10">Undecaprenyl phosphate-alpha-4-amino-4-deoxy-L-arabinose arabinosyl transferase</fullName>
        <ecNumber evidence="10">2.4.2.43</ecNumber>
    </submittedName>
</protein>
<feature type="transmembrane region" description="Helical" evidence="8">
    <location>
        <begin position="348"/>
        <end position="368"/>
    </location>
</feature>
<sequence length="499" mass="55923">MEQTARQRADAALVAGLLALAGVLLAIPTLLRPDLRHWDEAWYAQMARETLASGDWLTIRWNRAPFFHKPPLGLWPTMVLFHTVGESPLTARLFSAVCGLGTVVLLGSFVTWKAGKRAGLLAGTLLLGTPEFFGYVNQGQLDGPLTLVITAQLICFWEGLSQPKWHWARGPLFGVGLLIKGSAAALALVVEIATLLVLRDTRPLRRPSFWLAVPIGLLIALPWHLQQLLAHGPRFVEEYGGQHLWQFFANIYPERASQPPEFDYYLMFLLEKRIPWGWGIVFAVVIGGVLLLRRPHRLLAFAWAWTFAIPVSLSLATTKWNWYLVPMYPGAAMLIALSLVHAPFWKRYSVAFLTIGVGLLVFSQGQFWTRPLARDGEPETRRLASLIQEHIHPQAPITVYQGEDGRRAVYPVATLYYGRRLTQTVHRMEQLESTSRHSAGPFHLLLDESYLESFIVAGSQPVDGMGFDVVPVAKEGRIYFCRVQPRAEVAKSAPPSSRR</sequence>
<keyword evidence="7 8" id="KW-0472">Membrane</keyword>
<evidence type="ECO:0000256" key="3">
    <source>
        <dbReference type="ARBA" id="ARBA00022676"/>
    </source>
</evidence>
<keyword evidence="3 10" id="KW-0328">Glycosyltransferase</keyword>
<feature type="transmembrane region" description="Helical" evidence="8">
    <location>
        <begin position="93"/>
        <end position="112"/>
    </location>
</feature>
<dbReference type="PANTHER" id="PTHR33908:SF11">
    <property type="entry name" value="MEMBRANE PROTEIN"/>
    <property type="match status" value="1"/>
</dbReference>
<organism evidence="10 11">
    <name type="scientific">Kolteria novifilia</name>
    <dbReference type="NCBI Taxonomy" id="2527975"/>
    <lineage>
        <taxon>Bacteria</taxon>
        <taxon>Pseudomonadati</taxon>
        <taxon>Planctomycetota</taxon>
        <taxon>Planctomycetia</taxon>
        <taxon>Kolteriales</taxon>
        <taxon>Kolteriaceae</taxon>
        <taxon>Kolteria</taxon>
    </lineage>
</organism>
<feature type="transmembrane region" description="Helical" evidence="8">
    <location>
        <begin position="322"/>
        <end position="341"/>
    </location>
</feature>
<proteinExistence type="predicted"/>
<evidence type="ECO:0000313" key="10">
    <source>
        <dbReference type="EMBL" id="QDU60908.1"/>
    </source>
</evidence>
<evidence type="ECO:0000256" key="8">
    <source>
        <dbReference type="SAM" id="Phobius"/>
    </source>
</evidence>
<dbReference type="GO" id="GO:0103015">
    <property type="term" value="F:4-amino-4-deoxy-L-arabinose transferase activity"/>
    <property type="evidence" value="ECO:0007669"/>
    <property type="project" value="UniProtKB-EC"/>
</dbReference>
<dbReference type="InterPro" id="IPR050297">
    <property type="entry name" value="LipidA_mod_glycosyltrf_83"/>
</dbReference>
<evidence type="ECO:0000256" key="4">
    <source>
        <dbReference type="ARBA" id="ARBA00022679"/>
    </source>
</evidence>
<dbReference type="KEGG" id="knv:Pan216_17610"/>
<evidence type="ECO:0000256" key="6">
    <source>
        <dbReference type="ARBA" id="ARBA00022989"/>
    </source>
</evidence>
<feature type="transmembrane region" description="Helical" evidence="8">
    <location>
        <begin position="119"/>
        <end position="136"/>
    </location>
</feature>
<feature type="transmembrane region" description="Helical" evidence="8">
    <location>
        <begin position="299"/>
        <end position="316"/>
    </location>
</feature>
<feature type="transmembrane region" description="Helical" evidence="8">
    <location>
        <begin position="209"/>
        <end position="225"/>
    </location>
</feature>